<dbReference type="Pfam" id="PF02566">
    <property type="entry name" value="OsmC"/>
    <property type="match status" value="1"/>
</dbReference>
<dbReference type="AlphaFoldDB" id="A0A6L9L742"/>
<gene>
    <name evidence="1" type="ORF">GK108_15855</name>
</gene>
<organism evidence="1 2">
    <name type="scientific">Spirosoma terrae</name>
    <dbReference type="NCBI Taxonomy" id="1968276"/>
    <lineage>
        <taxon>Bacteria</taxon>
        <taxon>Pseudomonadati</taxon>
        <taxon>Bacteroidota</taxon>
        <taxon>Cytophagia</taxon>
        <taxon>Cytophagales</taxon>
        <taxon>Cytophagaceae</taxon>
        <taxon>Spirosoma</taxon>
    </lineage>
</organism>
<name>A0A6L9L742_9BACT</name>
<dbReference type="Proteomes" id="UP000474175">
    <property type="component" value="Unassembled WGS sequence"/>
</dbReference>
<dbReference type="InterPro" id="IPR015946">
    <property type="entry name" value="KH_dom-like_a/b"/>
</dbReference>
<dbReference type="EMBL" id="JAAFZH010000006">
    <property type="protein sequence ID" value="NDU96354.1"/>
    <property type="molecule type" value="Genomic_DNA"/>
</dbReference>
<accession>A0A6L9L742</accession>
<dbReference type="PANTHER" id="PTHR42830:SF2">
    <property type="entry name" value="OSMC_OHR FAMILY PROTEIN"/>
    <property type="match status" value="1"/>
</dbReference>
<dbReference type="InterPro" id="IPR003718">
    <property type="entry name" value="OsmC/Ohr_fam"/>
</dbReference>
<sequence length="160" mass="17931">MAKEHHYVLTTKWTGNKGEGTRNYRAYDRDHVLMADNKPDIPGSSDPSFRGNKTRYNPEELLVASLSSCHMLWYLHLCSEAGIVVVDYTDKATGTMVETADGGGHFSHVTLYPEVVVADVSMIEKANELHYQANKLCFIANSCNFPVHHVPSCRVVEKMD</sequence>
<reference evidence="1 2" key="1">
    <citation type="submission" date="2020-02" db="EMBL/GenBank/DDBJ databases">
        <title>Draft genome sequence of two Spirosoma agri KCTC 52727 and Spirosoma terrae KCTC 52035.</title>
        <authorList>
            <person name="Rojas J."/>
            <person name="Ambika Manirajan B."/>
            <person name="Suarez C."/>
            <person name="Ratering S."/>
            <person name="Schnell S."/>
        </authorList>
    </citation>
    <scope>NUCLEOTIDE SEQUENCE [LARGE SCALE GENOMIC DNA]</scope>
    <source>
        <strain evidence="1 2">KCTC 52035</strain>
    </source>
</reference>
<keyword evidence="2" id="KW-1185">Reference proteome</keyword>
<dbReference type="InterPro" id="IPR036102">
    <property type="entry name" value="OsmC/Ohrsf"/>
</dbReference>
<dbReference type="SUPFAM" id="SSF82784">
    <property type="entry name" value="OsmC-like"/>
    <property type="match status" value="1"/>
</dbReference>
<protein>
    <submittedName>
        <fullName evidence="1">OsmC family peroxiredoxin</fullName>
    </submittedName>
</protein>
<dbReference type="PANTHER" id="PTHR42830">
    <property type="entry name" value="OSMOTICALLY INDUCIBLE FAMILY PROTEIN"/>
    <property type="match status" value="1"/>
</dbReference>
<evidence type="ECO:0000313" key="2">
    <source>
        <dbReference type="Proteomes" id="UP000474175"/>
    </source>
</evidence>
<dbReference type="RefSeq" id="WP_163950258.1">
    <property type="nucleotide sequence ID" value="NZ_JAAFZH010000006.1"/>
</dbReference>
<dbReference type="InterPro" id="IPR052707">
    <property type="entry name" value="OsmC_Ohr_Peroxiredoxin"/>
</dbReference>
<proteinExistence type="predicted"/>
<comment type="caution">
    <text evidence="1">The sequence shown here is derived from an EMBL/GenBank/DDBJ whole genome shotgun (WGS) entry which is preliminary data.</text>
</comment>
<evidence type="ECO:0000313" key="1">
    <source>
        <dbReference type="EMBL" id="NDU96354.1"/>
    </source>
</evidence>
<dbReference type="Gene3D" id="3.30.300.20">
    <property type="match status" value="1"/>
</dbReference>